<dbReference type="Gene3D" id="1.20.1280.50">
    <property type="match status" value="3"/>
</dbReference>
<dbReference type="Proteomes" id="UP000006591">
    <property type="component" value="Chromosome 7"/>
</dbReference>
<dbReference type="Gramene" id="ONIVA07G08850.1">
    <property type="protein sequence ID" value="ONIVA07G08850.1"/>
    <property type="gene ID" value="ONIVA07G08850"/>
</dbReference>
<dbReference type="SMART" id="SM00256">
    <property type="entry name" value="FBOX"/>
    <property type="match status" value="3"/>
</dbReference>
<dbReference type="SMART" id="SM00579">
    <property type="entry name" value="FBD"/>
    <property type="match status" value="1"/>
</dbReference>
<evidence type="ECO:0000259" key="1">
    <source>
        <dbReference type="PROSITE" id="PS50181"/>
    </source>
</evidence>
<dbReference type="InterPro" id="IPR001810">
    <property type="entry name" value="F-box_dom"/>
</dbReference>
<dbReference type="InterPro" id="IPR006566">
    <property type="entry name" value="FBD"/>
</dbReference>
<dbReference type="InterPro" id="IPR036047">
    <property type="entry name" value="F-box-like_dom_sf"/>
</dbReference>
<evidence type="ECO:0000313" key="3">
    <source>
        <dbReference type="Proteomes" id="UP000006591"/>
    </source>
</evidence>
<dbReference type="SUPFAM" id="SSF81383">
    <property type="entry name" value="F-box domain"/>
    <property type="match status" value="3"/>
</dbReference>
<protein>
    <recommendedName>
        <fullName evidence="1">F-box domain-containing protein</fullName>
    </recommendedName>
</protein>
<dbReference type="InterPro" id="IPR053781">
    <property type="entry name" value="F-box_AtFBL13-like"/>
</dbReference>
<evidence type="ECO:0000313" key="2">
    <source>
        <dbReference type="EnsemblPlants" id="ONIVA07G08850.1"/>
    </source>
</evidence>
<dbReference type="Gene3D" id="3.80.10.10">
    <property type="entry name" value="Ribonuclease Inhibitor"/>
    <property type="match status" value="2"/>
</dbReference>
<dbReference type="Pfam" id="PF08387">
    <property type="entry name" value="FBD"/>
    <property type="match status" value="2"/>
</dbReference>
<dbReference type="PANTHER" id="PTHR32141:SF45">
    <property type="entry name" value="OS07G0285200 PROTEIN"/>
    <property type="match status" value="1"/>
</dbReference>
<organism evidence="2">
    <name type="scientific">Oryza nivara</name>
    <name type="common">Indian wild rice</name>
    <name type="synonym">Oryza sativa f. spontanea</name>
    <dbReference type="NCBI Taxonomy" id="4536"/>
    <lineage>
        <taxon>Eukaryota</taxon>
        <taxon>Viridiplantae</taxon>
        <taxon>Streptophyta</taxon>
        <taxon>Embryophyta</taxon>
        <taxon>Tracheophyta</taxon>
        <taxon>Spermatophyta</taxon>
        <taxon>Magnoliopsida</taxon>
        <taxon>Liliopsida</taxon>
        <taxon>Poales</taxon>
        <taxon>Poaceae</taxon>
        <taxon>BOP clade</taxon>
        <taxon>Oryzoideae</taxon>
        <taxon>Oryzeae</taxon>
        <taxon>Oryzinae</taxon>
        <taxon>Oryza</taxon>
    </lineage>
</organism>
<dbReference type="Gene3D" id="1.25.10.10">
    <property type="entry name" value="Leucine-rich Repeat Variant"/>
    <property type="match status" value="1"/>
</dbReference>
<reference evidence="2" key="2">
    <citation type="submission" date="2018-04" db="EMBL/GenBank/DDBJ databases">
        <title>OnivRS2 (Oryza nivara Reference Sequence Version 2).</title>
        <authorList>
            <person name="Zhang J."/>
            <person name="Kudrna D."/>
            <person name="Lee S."/>
            <person name="Talag J."/>
            <person name="Rajasekar S."/>
            <person name="Welchert J."/>
            <person name="Hsing Y.-I."/>
            <person name="Wing R.A."/>
        </authorList>
    </citation>
    <scope>NUCLEOTIDE SEQUENCE [LARGE SCALE GENOMIC DNA]</scope>
    <source>
        <strain evidence="2">SL10</strain>
    </source>
</reference>
<dbReference type="Pfam" id="PF00646">
    <property type="entry name" value="F-box"/>
    <property type="match status" value="3"/>
</dbReference>
<keyword evidence="3" id="KW-1185">Reference proteome</keyword>
<dbReference type="PANTHER" id="PTHR32141">
    <property type="match status" value="1"/>
</dbReference>
<dbReference type="EnsemblPlants" id="ONIVA07G08850.1">
    <property type="protein sequence ID" value="ONIVA07G08850.1"/>
    <property type="gene ID" value="ONIVA07G08850"/>
</dbReference>
<dbReference type="InterPro" id="IPR032675">
    <property type="entry name" value="LRR_dom_sf"/>
</dbReference>
<dbReference type="STRING" id="4536.A0A0E0HZ68"/>
<dbReference type="SUPFAM" id="SSF48371">
    <property type="entry name" value="ARM repeat"/>
    <property type="match status" value="1"/>
</dbReference>
<name>A0A0E0HZ68_ORYNI</name>
<accession>A0A0E0HZ68</accession>
<feature type="domain" description="F-box" evidence="1">
    <location>
        <begin position="688"/>
        <end position="724"/>
    </location>
</feature>
<dbReference type="InterPro" id="IPR016024">
    <property type="entry name" value="ARM-type_fold"/>
</dbReference>
<dbReference type="eggNOG" id="ENOG502SXR2">
    <property type="taxonomic scope" value="Eukaryota"/>
</dbReference>
<sequence length="1502" mass="166398">MLLINSVTLPEPSGAAGDGHCHGAVVNMVVPPREPCASPVHHRAALEGVDGGAEEGDIGGREAVKHNVLYRACLVDANVVPWLLCLLSSTAVAMQDNVVARRPRRQLPRPRRITTIPEAIPTLVQLIQDGAYRSRKNAMVSLYGLLQSAANQGKAIAAGAVSALAALLSTDRDDLAGHSIKLMARKAEQPLGAMAVLSQPGLVAHLTDALAALSSSRSANVVKQHDAAAAAAAAKKRRFGRSTGKGSLGSDGLDHISCLPEAILGEIISLLPTKDAARTQAVSRRWRPLWRSTPLNLDVDSLSTQERKRTMFVSRILASHPGPARRLSLPFFRLRDRYAKLDGWLRSPALADLQELDFSYDIEDEEALYPLPPSALRFAPTLRVVELRTCHFPNGMAPALHFPRLARLTLYRVTISEDTLHGLLSRCSALESLLLVGNFGIRRLRINSPFLRSLGFSASSWEGYRDANFQEVVIEEAPCLERLMPLYPNHGPATIRVFAAPKLEVLGVLSDGISQLHLGTTFFQKMIAVNLTTSIRTVKVLVLDSNGPNLDVVVDFLKCFPCLERLYVVIDYNFVKYYIAKCQPSRPHKVIKNIRSYDPLHPIECMELHLRKVVIRYYEGKRPDVDFAKFFVLNAKDNQHRRLSLENKASQVAQFTFKTTSRTRNELTRNRHTHELSMSARLRGQQGPDLIGLLPDAILGEIISLLPTKDAARTQAVSHRWRRLWRTTPLNLEEDRAAVVSKILADHPGPGRRFSVRDRYAMADGWLRSGALTALDGVAQPHPLPLPALRFAPTLRVVKLGWCDFPSGMAPRPHFPLLKQITLSDVSISEDAIHGVLSCCPALESLLLEGKSFGVRRLRIASQTLRSLGLCYSWNARDDGRLQEVVIVDAPCLQRLLTPYLNNGPATIRVIAAPKMEALGWISDGISELHLGTTYFPKTTAVNMPSSMPTVKVLALVSDGPNLDAVVDFLKYKWSSVAFPIAIRNGWLINTGDFNWKIRLLKMLNLHLKKPLGVDSLALGTPMICRYLTPSTALCVDAASGFGKKRRFERSSSQEPPGSGGLDLISGLPDAILCEIISLLPTKYGARTQLVSRRWRPLWRSAPLNLDVYDLSGQERKRVALASKILAEHPGPARRFSLHCFRLRGRHAKLDGWLRSRALADLRELSFSYEVEREAQAQAYPLPPSALRFAPTLVVLYLSSCGFPDEMPPTLHFPRLKQLTLCSVATSEDAIHGVLSRCPALESQGNFGVRRLRINSASLRSFGFYSKSWGFSSASWNGFAGAELQEVVIEDAPCLERLLPLCPNDGVAAIRVIAAPKLEIMGPLSDGISQLHLGTTIFQEMTAVSLTTSMRSVKVLVLDSDGPNLDAVVDFLSCFPCLERLYIASQPFKVIKNTRRYDPLNPIECIQFHLKKVVIRNYGGRRPDVDFAKFFVLNAKALREMELAGLNNCNQKWLANQHRRLQLEKKASQNAQFTFKTTHTSDFSMNKHTHDLSISDPFDRSL</sequence>
<reference evidence="2" key="1">
    <citation type="submission" date="2015-04" db="UniProtKB">
        <authorList>
            <consortium name="EnsemblPlants"/>
        </authorList>
    </citation>
    <scope>IDENTIFICATION</scope>
    <source>
        <strain evidence="2">SL10</strain>
    </source>
</reference>
<dbReference type="CDD" id="cd22160">
    <property type="entry name" value="F-box_AtFBL13-like"/>
    <property type="match status" value="3"/>
</dbReference>
<feature type="domain" description="F-box" evidence="1">
    <location>
        <begin position="253"/>
        <end position="302"/>
    </location>
</feature>
<dbReference type="SUPFAM" id="SSF52047">
    <property type="entry name" value="RNI-like"/>
    <property type="match status" value="2"/>
</dbReference>
<dbReference type="Pfam" id="PF24758">
    <property type="entry name" value="LRR_At5g56370"/>
    <property type="match status" value="3"/>
</dbReference>
<dbReference type="InterPro" id="IPR055411">
    <property type="entry name" value="LRR_FXL15/At3g58940/PEG3-like"/>
</dbReference>
<dbReference type="InterPro" id="IPR055302">
    <property type="entry name" value="F-box_dom-containing"/>
</dbReference>
<proteinExistence type="predicted"/>
<dbReference type="PROSITE" id="PS50181">
    <property type="entry name" value="FBOX"/>
    <property type="match status" value="2"/>
</dbReference>
<dbReference type="InterPro" id="IPR011989">
    <property type="entry name" value="ARM-like"/>
</dbReference>
<dbReference type="OMA" id="CDERYIA"/>